<evidence type="ECO:0000256" key="1">
    <source>
        <dbReference type="ARBA" id="ARBA00001966"/>
    </source>
</evidence>
<comment type="cofactor">
    <cofactor evidence="14">
        <name>[2Fe-2S] cluster</name>
        <dbReference type="ChEBI" id="CHEBI:190135"/>
    </cofactor>
    <text evidence="14">Binds 1 [2Fe-2S] cluster per subunit.</text>
</comment>
<evidence type="ECO:0000256" key="14">
    <source>
        <dbReference type="RuleBase" id="RU003525"/>
    </source>
</evidence>
<dbReference type="PROSITE" id="PS00643">
    <property type="entry name" value="COMPLEX1_75K_3"/>
    <property type="match status" value="1"/>
</dbReference>
<feature type="domain" description="4Fe-4S His(Cys)3-ligated-type" evidence="17">
    <location>
        <begin position="83"/>
        <end position="122"/>
    </location>
</feature>
<dbReference type="Proteomes" id="UP000317371">
    <property type="component" value="Unassembled WGS sequence"/>
</dbReference>
<feature type="domain" description="4Fe-4S Mo/W bis-MGD-type" evidence="16">
    <location>
        <begin position="221"/>
        <end position="277"/>
    </location>
</feature>
<dbReference type="InterPro" id="IPR006963">
    <property type="entry name" value="Mopterin_OxRdtase_4Fe-4S_dom"/>
</dbReference>
<dbReference type="PANTHER" id="PTHR43105">
    <property type="entry name" value="RESPIRATORY NITRATE REDUCTASE"/>
    <property type="match status" value="1"/>
</dbReference>
<dbReference type="GO" id="GO:0046872">
    <property type="term" value="F:metal ion binding"/>
    <property type="evidence" value="ECO:0007669"/>
    <property type="project" value="UniProtKB-UniRule"/>
</dbReference>
<dbReference type="SUPFAM" id="SSF53706">
    <property type="entry name" value="Formate dehydrogenase/DMSO reductase, domains 1-3"/>
    <property type="match status" value="1"/>
</dbReference>
<dbReference type="Pfam" id="PF22151">
    <property type="entry name" value="Fer4_NDSU1"/>
    <property type="match status" value="1"/>
</dbReference>
<reference evidence="18 19" key="1">
    <citation type="submission" date="2019-06" db="EMBL/GenBank/DDBJ databases">
        <title>Genome sequence of Litorilinea aerophila BAA-2444.</title>
        <authorList>
            <person name="Maclea K.S."/>
            <person name="Maurais E.G."/>
            <person name="Iannazzi L.C."/>
        </authorList>
    </citation>
    <scope>NUCLEOTIDE SEQUENCE [LARGE SCALE GENOMIC DNA]</scope>
    <source>
        <strain evidence="18 19">ATCC BAA-2444</strain>
    </source>
</reference>
<dbReference type="InterPro" id="IPR054351">
    <property type="entry name" value="NADH_UbQ_OxRdtase_ferredoxin"/>
</dbReference>
<keyword evidence="5 14" id="KW-0001">2Fe-2S</keyword>
<dbReference type="Pfam" id="PF22117">
    <property type="entry name" value="Fer4_Nqo3"/>
    <property type="match status" value="1"/>
</dbReference>
<accession>A0A540VAR1</accession>
<feature type="domain" description="2Fe-2S ferredoxin-type" evidence="15">
    <location>
        <begin position="3"/>
        <end position="83"/>
    </location>
</feature>
<dbReference type="GO" id="GO:0051539">
    <property type="term" value="F:4 iron, 4 sulfur cluster binding"/>
    <property type="evidence" value="ECO:0007669"/>
    <property type="project" value="UniProtKB-KW"/>
</dbReference>
<evidence type="ECO:0000256" key="10">
    <source>
        <dbReference type="ARBA" id="ARBA00023014"/>
    </source>
</evidence>
<dbReference type="GO" id="GO:0042773">
    <property type="term" value="P:ATP synthesis coupled electron transport"/>
    <property type="evidence" value="ECO:0007669"/>
    <property type="project" value="InterPro"/>
</dbReference>
<dbReference type="GO" id="GO:0051537">
    <property type="term" value="F:2 iron, 2 sulfur cluster binding"/>
    <property type="evidence" value="ECO:0007669"/>
    <property type="project" value="UniProtKB-UniRule"/>
</dbReference>
<keyword evidence="12" id="KW-0472">Membrane</keyword>
<evidence type="ECO:0000256" key="9">
    <source>
        <dbReference type="ARBA" id="ARBA00023004"/>
    </source>
</evidence>
<dbReference type="SUPFAM" id="SSF54292">
    <property type="entry name" value="2Fe-2S ferredoxin-like"/>
    <property type="match status" value="1"/>
</dbReference>
<comment type="function">
    <text evidence="14">NDH-1 shuttles electrons from NADH, via FMN and iron-sulfur (Fe-S) centers, to quinones in the respiratory chain. Couples the redox reaction to proton translocation (for every two electrons transferred, four hydrogen ions are translocated across the cytoplasmic membrane), and thus conserves the redox energy in a proton gradient.</text>
</comment>
<dbReference type="SMART" id="SM00929">
    <property type="entry name" value="NADH-G_4Fe-4S_3"/>
    <property type="match status" value="1"/>
</dbReference>
<keyword evidence="19" id="KW-1185">Reference proteome</keyword>
<comment type="caution">
    <text evidence="18">The sequence shown here is derived from an EMBL/GenBank/DDBJ whole genome shotgun (WGS) entry which is preliminary data.</text>
</comment>
<dbReference type="PROSITE" id="PS00642">
    <property type="entry name" value="COMPLEX1_75K_2"/>
    <property type="match status" value="1"/>
</dbReference>
<sequence length="849" mass="93415">MTEQVTLTIDGQEVTVPAGTLVVDAAAKLRIEIPVFCSHPKLDPVACCRMCLVEIDGPRGPMLQTACSVPVRDGMVVRTNTEQVKATQEANLAFILLNHPLDCPICDKGGECPLQDQTMRFGPGISQLVEPKRHKQKHYLISDTIVLDQERCVICWRCIRYLEEWEDKPQLGLFERGGATIIDIQDGKPVDAKTSGNIIDICPVGALTNRVARFAFRPWEIERTPSVCNHCSIGCNIRLDSRTHTVRRIVGRENMQVNDQWICDKGRFAHAWVNSQERLTMPLVRKNGELVPTSWKEAIQTVADRLREIKERHGPNAIGGIGSAKLSNESNYLFQRFMRELIGTNNIDHRDGAEVAALPTGLPALADVMKPQYGPDPKVDTIFLFGVDPSEELPILDLHLKRAVRRGGARLIIAHPRKIELTRYNGPYLGYRPGTEATLLNGLTKAALAVNEGEKPRVEQMVADVTEQQLQELCGVDPATVQEAARLLAESKQALIIYGPMVARGANGQNVVNGLINLAMATGHYERLAYVGLEANSQGVRDMGVLPNQLPGYASLDDPEARQRLERLWGCQLPTDPGLTYRQMLDGAGQAIKALYIMGANPASERPTWAANLDKLDFLVVQELFLTETAQKADVVLPAVSWAECDGTFTNLERRVQRAPKAVQNPHSKAAPDWMILDHLAVRMGVNWPYADEQAITREISQAIPFYGGLTWDALGDQGLQWDAAAVRPRPAYRKVQQPPLPAADGDEFTLVTGTVLYDGGTLFRLTTQMQNMAFGPVAGFNPADAERLGIQDGAEVQVGNDHGQLTLKAVRHAQVQPGTVWIPESLPGAPVGALLNGSDVETVRVKTR</sequence>
<keyword evidence="9 14" id="KW-0408">Iron</keyword>
<dbReference type="Gene3D" id="3.30.70.20">
    <property type="match status" value="1"/>
</dbReference>
<dbReference type="InterPro" id="IPR010228">
    <property type="entry name" value="NADH_UbQ_OxRdtase_Gsu"/>
</dbReference>
<keyword evidence="10 14" id="KW-0411">Iron-sulfur</keyword>
<dbReference type="AlphaFoldDB" id="A0A540VAR1"/>
<dbReference type="GO" id="GO:0003954">
    <property type="term" value="F:NADH dehydrogenase activity"/>
    <property type="evidence" value="ECO:0007669"/>
    <property type="project" value="TreeGrafter"/>
</dbReference>
<dbReference type="Pfam" id="PF10588">
    <property type="entry name" value="NADH-G_4Fe-4S_3"/>
    <property type="match status" value="1"/>
</dbReference>
<dbReference type="FunFam" id="3.10.20.740:FF:000004">
    <property type="entry name" value="NADH-quinone oxidoreductase"/>
    <property type="match status" value="1"/>
</dbReference>
<evidence type="ECO:0000256" key="3">
    <source>
        <dbReference type="ARBA" id="ARBA00005404"/>
    </source>
</evidence>
<dbReference type="Pfam" id="PF01568">
    <property type="entry name" value="Molydop_binding"/>
    <property type="match status" value="1"/>
</dbReference>
<dbReference type="Gene3D" id="3.40.228.10">
    <property type="entry name" value="Dimethylsulfoxide Reductase, domain 2"/>
    <property type="match status" value="1"/>
</dbReference>
<dbReference type="InterPro" id="IPR006656">
    <property type="entry name" value="Mopterin_OxRdtase"/>
</dbReference>
<dbReference type="CDD" id="cd02775">
    <property type="entry name" value="MopB_CT"/>
    <property type="match status" value="1"/>
</dbReference>
<dbReference type="InterPro" id="IPR000283">
    <property type="entry name" value="NADH_UbQ_OxRdtase_75kDa_su_CS"/>
</dbReference>
<dbReference type="GO" id="GO:0016020">
    <property type="term" value="C:membrane"/>
    <property type="evidence" value="ECO:0007669"/>
    <property type="project" value="UniProtKB-SubCell"/>
</dbReference>
<dbReference type="Pfam" id="PF00384">
    <property type="entry name" value="Molybdopterin"/>
    <property type="match status" value="1"/>
</dbReference>
<dbReference type="InterPro" id="IPR036010">
    <property type="entry name" value="2Fe-2S_ferredoxin-like_sf"/>
</dbReference>
<dbReference type="InterPro" id="IPR050123">
    <property type="entry name" value="Prok_molybdopt-oxidoreductase"/>
</dbReference>
<dbReference type="InParanoid" id="A0A540VAR1"/>
<dbReference type="NCBIfam" id="TIGR01973">
    <property type="entry name" value="NuoG"/>
    <property type="match status" value="1"/>
</dbReference>
<comment type="cofactor">
    <cofactor evidence="1 14">
        <name>[4Fe-4S] cluster</name>
        <dbReference type="ChEBI" id="CHEBI:49883"/>
    </cofactor>
</comment>
<dbReference type="PROSITE" id="PS00641">
    <property type="entry name" value="COMPLEX1_75K_1"/>
    <property type="match status" value="1"/>
</dbReference>
<name>A0A540VAR1_9CHLR</name>
<dbReference type="InterPro" id="IPR009010">
    <property type="entry name" value="Asp_de-COase-like_dom_sf"/>
</dbReference>
<keyword evidence="7 14" id="KW-0479">Metal-binding</keyword>
<dbReference type="Pfam" id="PF13510">
    <property type="entry name" value="Fer2_4"/>
    <property type="match status" value="1"/>
</dbReference>
<evidence type="ECO:0000313" key="19">
    <source>
        <dbReference type="Proteomes" id="UP000317371"/>
    </source>
</evidence>
<comment type="similarity">
    <text evidence="3 14">Belongs to the complex I 75 kDa subunit family.</text>
</comment>
<dbReference type="GO" id="GO:0008137">
    <property type="term" value="F:NADH dehydrogenase (ubiquinone) activity"/>
    <property type="evidence" value="ECO:0007669"/>
    <property type="project" value="UniProtKB-UniRule"/>
</dbReference>
<dbReference type="InterPro" id="IPR006657">
    <property type="entry name" value="MoPterin_dinucl-bd_dom"/>
</dbReference>
<gene>
    <name evidence="18" type="primary">nuoG</name>
    <name evidence="18" type="ORF">FKZ61_19550</name>
</gene>
<dbReference type="CDD" id="cd00207">
    <property type="entry name" value="fer2"/>
    <property type="match status" value="1"/>
</dbReference>
<comment type="subcellular location">
    <subcellularLocation>
        <location evidence="2">Membrane</location>
    </subcellularLocation>
</comment>
<keyword evidence="11 14" id="KW-0520">NAD</keyword>
<dbReference type="Gene3D" id="3.10.20.740">
    <property type="match status" value="1"/>
</dbReference>
<organism evidence="18 19">
    <name type="scientific">Litorilinea aerophila</name>
    <dbReference type="NCBI Taxonomy" id="1204385"/>
    <lineage>
        <taxon>Bacteria</taxon>
        <taxon>Bacillati</taxon>
        <taxon>Chloroflexota</taxon>
        <taxon>Caldilineae</taxon>
        <taxon>Caldilineales</taxon>
        <taxon>Caldilineaceae</taxon>
        <taxon>Litorilinea</taxon>
    </lineage>
</organism>
<evidence type="ECO:0000256" key="5">
    <source>
        <dbReference type="ARBA" id="ARBA00022714"/>
    </source>
</evidence>
<dbReference type="Gene3D" id="2.40.40.20">
    <property type="match status" value="1"/>
</dbReference>
<evidence type="ECO:0000256" key="11">
    <source>
        <dbReference type="ARBA" id="ARBA00023027"/>
    </source>
</evidence>
<dbReference type="Gene3D" id="3.40.50.740">
    <property type="match status" value="1"/>
</dbReference>
<evidence type="ECO:0000256" key="8">
    <source>
        <dbReference type="ARBA" id="ARBA00022967"/>
    </source>
</evidence>
<keyword evidence="4 14" id="KW-0004">4Fe-4S</keyword>
<evidence type="ECO:0000256" key="6">
    <source>
        <dbReference type="ARBA" id="ARBA00022719"/>
    </source>
</evidence>
<dbReference type="EC" id="7.1.1.-" evidence="14"/>
<evidence type="ECO:0000256" key="12">
    <source>
        <dbReference type="ARBA" id="ARBA00023136"/>
    </source>
</evidence>
<dbReference type="SMART" id="SM00926">
    <property type="entry name" value="Molybdop_Fe4S4"/>
    <property type="match status" value="1"/>
</dbReference>
<dbReference type="SUPFAM" id="SSF54862">
    <property type="entry name" value="4Fe-4S ferredoxins"/>
    <property type="match status" value="1"/>
</dbReference>
<dbReference type="RefSeq" id="WP_141611851.1">
    <property type="nucleotide sequence ID" value="NZ_VIGC02000032.1"/>
</dbReference>
<dbReference type="SUPFAM" id="SSF50692">
    <property type="entry name" value="ADC-like"/>
    <property type="match status" value="1"/>
</dbReference>
<dbReference type="EMBL" id="VIGC01000032">
    <property type="protein sequence ID" value="TQE93822.1"/>
    <property type="molecule type" value="Genomic_DNA"/>
</dbReference>
<dbReference type="PROSITE" id="PS51839">
    <property type="entry name" value="4FE4S_HC3"/>
    <property type="match status" value="1"/>
</dbReference>
<dbReference type="OrthoDB" id="9803192at2"/>
<comment type="catalytic activity">
    <reaction evidence="13 14">
        <text>a quinone + NADH + 5 H(+)(in) = a quinol + NAD(+) + 4 H(+)(out)</text>
        <dbReference type="Rhea" id="RHEA:57888"/>
        <dbReference type="ChEBI" id="CHEBI:15378"/>
        <dbReference type="ChEBI" id="CHEBI:24646"/>
        <dbReference type="ChEBI" id="CHEBI:57540"/>
        <dbReference type="ChEBI" id="CHEBI:57945"/>
        <dbReference type="ChEBI" id="CHEBI:132124"/>
    </reaction>
</comment>
<evidence type="ECO:0000313" key="18">
    <source>
        <dbReference type="EMBL" id="TQE93822.1"/>
    </source>
</evidence>
<evidence type="ECO:0000256" key="13">
    <source>
        <dbReference type="ARBA" id="ARBA00047712"/>
    </source>
</evidence>
<dbReference type="PANTHER" id="PTHR43105:SF12">
    <property type="entry name" value="NADH-QUINONE OXIDOREDUCTASE SUBUNIT G"/>
    <property type="match status" value="1"/>
</dbReference>
<dbReference type="InterPro" id="IPR001041">
    <property type="entry name" value="2Fe-2S_ferredoxin-type"/>
</dbReference>
<dbReference type="GO" id="GO:0043546">
    <property type="term" value="F:molybdopterin cofactor binding"/>
    <property type="evidence" value="ECO:0007669"/>
    <property type="project" value="InterPro"/>
</dbReference>
<evidence type="ECO:0000259" key="16">
    <source>
        <dbReference type="PROSITE" id="PS51669"/>
    </source>
</evidence>
<evidence type="ECO:0000259" key="17">
    <source>
        <dbReference type="PROSITE" id="PS51839"/>
    </source>
</evidence>
<keyword evidence="6 14" id="KW-0874">Quinone</keyword>
<dbReference type="Gene3D" id="2.20.25.90">
    <property type="entry name" value="ADC-like domains"/>
    <property type="match status" value="1"/>
</dbReference>
<protein>
    <recommendedName>
        <fullName evidence="14">NADH-quinone oxidoreductase</fullName>
        <ecNumber evidence="14">7.1.1.-</ecNumber>
    </recommendedName>
</protein>
<proteinExistence type="inferred from homology"/>
<evidence type="ECO:0000256" key="2">
    <source>
        <dbReference type="ARBA" id="ARBA00004370"/>
    </source>
</evidence>
<dbReference type="InterPro" id="IPR019574">
    <property type="entry name" value="NADH_UbQ_OxRdtase_Gsu_4Fe4S-bd"/>
</dbReference>
<dbReference type="PROSITE" id="PS51669">
    <property type="entry name" value="4FE4S_MOW_BIS_MGD"/>
    <property type="match status" value="1"/>
</dbReference>
<keyword evidence="8 14" id="KW-1278">Translocase</keyword>
<evidence type="ECO:0000256" key="4">
    <source>
        <dbReference type="ARBA" id="ARBA00022485"/>
    </source>
</evidence>
<dbReference type="PROSITE" id="PS51085">
    <property type="entry name" value="2FE2S_FER_2"/>
    <property type="match status" value="1"/>
</dbReference>
<evidence type="ECO:0000259" key="15">
    <source>
        <dbReference type="PROSITE" id="PS51085"/>
    </source>
</evidence>
<dbReference type="GO" id="GO:0048038">
    <property type="term" value="F:quinone binding"/>
    <property type="evidence" value="ECO:0007669"/>
    <property type="project" value="UniProtKB-UniRule"/>
</dbReference>
<keyword evidence="18" id="KW-0560">Oxidoreductase</keyword>
<evidence type="ECO:0000256" key="7">
    <source>
        <dbReference type="ARBA" id="ARBA00022723"/>
    </source>
</evidence>